<organism evidence="1 2">
    <name type="scientific">Brachionus plicatilis</name>
    <name type="common">Marine rotifer</name>
    <name type="synonym">Brachionus muelleri</name>
    <dbReference type="NCBI Taxonomy" id="10195"/>
    <lineage>
        <taxon>Eukaryota</taxon>
        <taxon>Metazoa</taxon>
        <taxon>Spiralia</taxon>
        <taxon>Gnathifera</taxon>
        <taxon>Rotifera</taxon>
        <taxon>Eurotatoria</taxon>
        <taxon>Monogononta</taxon>
        <taxon>Pseudotrocha</taxon>
        <taxon>Ploima</taxon>
        <taxon>Brachionidae</taxon>
        <taxon>Brachionus</taxon>
    </lineage>
</organism>
<name>A0A3M7PVP1_BRAPC</name>
<gene>
    <name evidence="1" type="ORF">BpHYR1_053208</name>
</gene>
<dbReference type="AlphaFoldDB" id="A0A3M7PVP1"/>
<dbReference type="EMBL" id="REGN01008613">
    <property type="protein sequence ID" value="RNA03140.1"/>
    <property type="molecule type" value="Genomic_DNA"/>
</dbReference>
<evidence type="ECO:0000313" key="2">
    <source>
        <dbReference type="Proteomes" id="UP000276133"/>
    </source>
</evidence>
<dbReference type="Proteomes" id="UP000276133">
    <property type="component" value="Unassembled WGS sequence"/>
</dbReference>
<proteinExistence type="predicted"/>
<sequence>MVVNLPFSPVLIIIRYECDEYVRLSNQLIFDVLPNINWQGSFLDETCTFLFLDSSSTLPFLNFSFPFLRVEERNSRRKEESMKRRRTKWIQSELKDILQFILINLIFTDFHYNVLN</sequence>
<evidence type="ECO:0000313" key="1">
    <source>
        <dbReference type="EMBL" id="RNA03140.1"/>
    </source>
</evidence>
<reference evidence="1 2" key="1">
    <citation type="journal article" date="2018" name="Sci. Rep.">
        <title>Genomic signatures of local adaptation to the degree of environmental predictability in rotifers.</title>
        <authorList>
            <person name="Franch-Gras L."/>
            <person name="Hahn C."/>
            <person name="Garcia-Roger E.M."/>
            <person name="Carmona M.J."/>
            <person name="Serra M."/>
            <person name="Gomez A."/>
        </authorList>
    </citation>
    <scope>NUCLEOTIDE SEQUENCE [LARGE SCALE GENOMIC DNA]</scope>
    <source>
        <strain evidence="1">HYR1</strain>
    </source>
</reference>
<protein>
    <submittedName>
        <fullName evidence="1">Uncharacterized protein</fullName>
    </submittedName>
</protein>
<accession>A0A3M7PVP1</accession>
<comment type="caution">
    <text evidence="1">The sequence shown here is derived from an EMBL/GenBank/DDBJ whole genome shotgun (WGS) entry which is preliminary data.</text>
</comment>
<keyword evidence="2" id="KW-1185">Reference proteome</keyword>